<dbReference type="Pfam" id="PF07914">
    <property type="entry name" value="DUF1679"/>
    <property type="match status" value="1"/>
</dbReference>
<dbReference type="SMART" id="SM00587">
    <property type="entry name" value="CHK"/>
    <property type="match status" value="1"/>
</dbReference>
<name>A0A1I7RNL6_BURXY</name>
<evidence type="ECO:0000313" key="2">
    <source>
        <dbReference type="EMBL" id="CAD5232139.1"/>
    </source>
</evidence>
<dbReference type="AlphaFoldDB" id="A0A1I7RNL6"/>
<gene>
    <name evidence="2" type="ORF">BXYJ_LOCUS12230</name>
</gene>
<sequence length="405" mass="47136">MLEGYLDVEDQFSKRWLLQILEGKCPKYQKLAGVKTLLNITSEILSEDNGYMSRIYLVKLIYEYESLEYCLKVPTWHKISGIFDSEREKSEENGEVLKLKAFHNNECNFYRLFGEHNVDGFKITHVYSFKHIDEDVSICPHILMDYFHNSGSVQIHESLNQKQLETLADQLAIMHGYLIGNGIYVDAKQFKPFDYKHELPKEEREKLGQLIQMKIEESGDQILVSSYKKAKPVIDTQRLFEHCIKQAHLELGIKPILCHGDLWANNALFELDGQRRATDNLLAIIDFQLANVGNPAQDLARILTINCDVAVRKANEESIYEYYYTKLSSYLKKHGKRPPFTLEQLILASKSQFIVQSLFCLFFLAFHFSAPEKQQFRRIFGERARYILDDCYTIAHSHFAHLLSQ</sequence>
<dbReference type="PANTHER" id="PTHR23020:SF41">
    <property type="entry name" value="AMINOGLYCOSIDE PHOSPHOTRANSFERASE DOMAIN-CONTAINING PROTEIN"/>
    <property type="match status" value="1"/>
</dbReference>
<dbReference type="EMBL" id="CAJFCV020000005">
    <property type="protein sequence ID" value="CAG9124144.1"/>
    <property type="molecule type" value="Genomic_DNA"/>
</dbReference>
<evidence type="ECO:0000313" key="5">
    <source>
        <dbReference type="WBParaSite" id="BXY_0230300.1"/>
    </source>
</evidence>
<feature type="domain" description="CHK kinase-like" evidence="1">
    <location>
        <begin position="142"/>
        <end position="333"/>
    </location>
</feature>
<organism evidence="3 5">
    <name type="scientific">Bursaphelenchus xylophilus</name>
    <name type="common">Pinewood nematode worm</name>
    <name type="synonym">Aphelenchoides xylophilus</name>
    <dbReference type="NCBI Taxonomy" id="6326"/>
    <lineage>
        <taxon>Eukaryota</taxon>
        <taxon>Metazoa</taxon>
        <taxon>Ecdysozoa</taxon>
        <taxon>Nematoda</taxon>
        <taxon>Chromadorea</taxon>
        <taxon>Rhabditida</taxon>
        <taxon>Tylenchina</taxon>
        <taxon>Tylenchomorpha</taxon>
        <taxon>Aphelenchoidea</taxon>
        <taxon>Aphelenchoididae</taxon>
        <taxon>Bursaphelenchus</taxon>
    </lineage>
</organism>
<dbReference type="WBParaSite" id="BXY_0230300.1">
    <property type="protein sequence ID" value="BXY_0230300.1"/>
    <property type="gene ID" value="BXY_0230300"/>
</dbReference>
<dbReference type="Gene3D" id="3.90.1200.10">
    <property type="match status" value="1"/>
</dbReference>
<protein>
    <submittedName>
        <fullName evidence="2">(pine wood nematode) hypothetical protein</fullName>
    </submittedName>
    <submittedName>
        <fullName evidence="5">CHK domain-containing protein</fullName>
    </submittedName>
</protein>
<reference evidence="2" key="2">
    <citation type="submission" date="2020-09" db="EMBL/GenBank/DDBJ databases">
        <authorList>
            <person name="Kikuchi T."/>
        </authorList>
    </citation>
    <scope>NUCLEOTIDE SEQUENCE</scope>
    <source>
        <strain evidence="2">Ka4C1</strain>
    </source>
</reference>
<evidence type="ECO:0000259" key="1">
    <source>
        <dbReference type="SMART" id="SM00587"/>
    </source>
</evidence>
<dbReference type="InterPro" id="IPR012877">
    <property type="entry name" value="Dhs-27"/>
</dbReference>
<dbReference type="PANTHER" id="PTHR23020">
    <property type="entry name" value="UNCHARACTERIZED NUCLEAR HORMONE RECEPTOR-RELATED"/>
    <property type="match status" value="1"/>
</dbReference>
<accession>A0A1I7RNL6</accession>
<dbReference type="InterPro" id="IPR011009">
    <property type="entry name" value="Kinase-like_dom_sf"/>
</dbReference>
<dbReference type="EMBL" id="CAJFDI010000005">
    <property type="protein sequence ID" value="CAD5232139.1"/>
    <property type="molecule type" value="Genomic_DNA"/>
</dbReference>
<evidence type="ECO:0000313" key="4">
    <source>
        <dbReference type="Proteomes" id="UP000659654"/>
    </source>
</evidence>
<dbReference type="InterPro" id="IPR052961">
    <property type="entry name" value="Oxido-Kinase-like_Enzymes"/>
</dbReference>
<dbReference type="eggNOG" id="ENOG502SGND">
    <property type="taxonomic scope" value="Eukaryota"/>
</dbReference>
<dbReference type="Proteomes" id="UP000095284">
    <property type="component" value="Unplaced"/>
</dbReference>
<dbReference type="InterPro" id="IPR015897">
    <property type="entry name" value="CHK_kinase-like"/>
</dbReference>
<evidence type="ECO:0000313" key="3">
    <source>
        <dbReference type="Proteomes" id="UP000095284"/>
    </source>
</evidence>
<proteinExistence type="predicted"/>
<reference evidence="5" key="1">
    <citation type="submission" date="2016-11" db="UniProtKB">
        <authorList>
            <consortium name="WormBaseParasite"/>
        </authorList>
    </citation>
    <scope>IDENTIFICATION</scope>
</reference>
<dbReference type="OrthoDB" id="5915577at2759"/>
<dbReference type="Proteomes" id="UP000659654">
    <property type="component" value="Unassembled WGS sequence"/>
</dbReference>
<dbReference type="Proteomes" id="UP000582659">
    <property type="component" value="Unassembled WGS sequence"/>
</dbReference>
<keyword evidence="4" id="KW-1185">Reference proteome</keyword>
<dbReference type="SUPFAM" id="SSF56112">
    <property type="entry name" value="Protein kinase-like (PK-like)"/>
    <property type="match status" value="1"/>
</dbReference>